<dbReference type="EMBL" id="BATC01000020">
    <property type="protein sequence ID" value="GAD59191.1"/>
    <property type="molecule type" value="Genomic_DNA"/>
</dbReference>
<evidence type="ECO:0000313" key="3">
    <source>
        <dbReference type="Proteomes" id="UP000016569"/>
    </source>
</evidence>
<accession>A0A8E0NB37</accession>
<feature type="domain" description="PAS fold-4" evidence="1">
    <location>
        <begin position="21"/>
        <end position="137"/>
    </location>
</feature>
<protein>
    <recommendedName>
        <fullName evidence="1">PAS fold-4 domain-containing protein</fullName>
    </recommendedName>
</protein>
<dbReference type="SUPFAM" id="SSF55785">
    <property type="entry name" value="PYP-like sensor domain (PAS domain)"/>
    <property type="match status" value="1"/>
</dbReference>
<dbReference type="Gene3D" id="3.30.450.20">
    <property type="entry name" value="PAS domain"/>
    <property type="match status" value="1"/>
</dbReference>
<dbReference type="AlphaFoldDB" id="A0A8E0NB37"/>
<keyword evidence="3" id="KW-1185">Reference proteome</keyword>
<evidence type="ECO:0000313" key="2">
    <source>
        <dbReference type="EMBL" id="GAD59191.1"/>
    </source>
</evidence>
<dbReference type="InterPro" id="IPR013656">
    <property type="entry name" value="PAS_4"/>
</dbReference>
<dbReference type="Pfam" id="PF08448">
    <property type="entry name" value="PAS_4"/>
    <property type="match status" value="1"/>
</dbReference>
<comment type="caution">
    <text evidence="2">The sequence shown here is derived from an EMBL/GenBank/DDBJ whole genome shotgun (WGS) entry which is preliminary data.</text>
</comment>
<dbReference type="Proteomes" id="UP000016569">
    <property type="component" value="Unassembled WGS sequence"/>
</dbReference>
<proteinExistence type="predicted"/>
<dbReference type="InterPro" id="IPR035965">
    <property type="entry name" value="PAS-like_dom_sf"/>
</dbReference>
<sequence length="244" mass="26126">MTSATATPGGYTLPPELIAVLDASPDFQILLAPDQTVLFANVAFKATTPDEVGPLIGRPFADSLLGRDARRAASRRIILDAVRQALANREVIRPPIFRYDIQKDSRLPAQEAWWRLCASPCVLDGRPCLLLTASEVTAAISMGRTGDTDIAEEAGPGGALVWAERRRLGQMFDQAADMMALVVGPDHVFEMINPAMKRPPATRSCSAAPCATSCGRIRVARSCGAWTRCGTQACRSPPSPGHSV</sequence>
<gene>
    <name evidence="2" type="ORF">MBEBAB_1441</name>
</gene>
<dbReference type="RefSeq" id="WP_021697286.1">
    <property type="nucleotide sequence ID" value="NZ_BATC01000020.1"/>
</dbReference>
<organism evidence="2 3">
    <name type="scientific">Brevundimonas abyssalis TAR-001</name>
    <dbReference type="NCBI Taxonomy" id="1391729"/>
    <lineage>
        <taxon>Bacteria</taxon>
        <taxon>Pseudomonadati</taxon>
        <taxon>Pseudomonadota</taxon>
        <taxon>Alphaproteobacteria</taxon>
        <taxon>Caulobacterales</taxon>
        <taxon>Caulobacteraceae</taxon>
        <taxon>Brevundimonas</taxon>
    </lineage>
</organism>
<reference evidence="3" key="1">
    <citation type="journal article" date="2013" name="Genome Announc.">
        <title>Draft Genome Sequence of the Dimorphic Prosthecate Bacterium Brevundimonas abyssalis TAR-001T.</title>
        <authorList>
            <person name="Tsubouchi T."/>
            <person name="Nishi S."/>
            <person name="Usui K."/>
            <person name="Shimane Y."/>
            <person name="Takaki Y."/>
            <person name="Maruyama T."/>
            <person name="Hatada Y."/>
        </authorList>
    </citation>
    <scope>NUCLEOTIDE SEQUENCE [LARGE SCALE GENOMIC DNA]</scope>
    <source>
        <strain evidence="3">TAR-001</strain>
    </source>
</reference>
<evidence type="ECO:0000259" key="1">
    <source>
        <dbReference type="Pfam" id="PF08448"/>
    </source>
</evidence>
<name>A0A8E0NB37_9CAUL</name>
<dbReference type="OrthoDB" id="9760752at2"/>